<dbReference type="Pfam" id="PF00933">
    <property type="entry name" value="Glyco_hydro_3"/>
    <property type="match status" value="1"/>
</dbReference>
<feature type="compositionally biased region" description="Low complexity" evidence="4">
    <location>
        <begin position="38"/>
        <end position="48"/>
    </location>
</feature>
<dbReference type="GO" id="GO:0009254">
    <property type="term" value="P:peptidoglycan turnover"/>
    <property type="evidence" value="ECO:0007669"/>
    <property type="project" value="TreeGrafter"/>
</dbReference>
<dbReference type="SUPFAM" id="SSF51445">
    <property type="entry name" value="(Trans)glycosidases"/>
    <property type="match status" value="1"/>
</dbReference>
<evidence type="ECO:0000313" key="6">
    <source>
        <dbReference type="EMBL" id="RAV14476.1"/>
    </source>
</evidence>
<dbReference type="Proteomes" id="UP000250369">
    <property type="component" value="Unassembled WGS sequence"/>
</dbReference>
<dbReference type="GO" id="GO:0004563">
    <property type="term" value="F:beta-N-acetylhexosaminidase activity"/>
    <property type="evidence" value="ECO:0007669"/>
    <property type="project" value="UniProtKB-EC"/>
</dbReference>
<keyword evidence="3 6" id="KW-0326">Glycosidase</keyword>
<dbReference type="PROSITE" id="PS00775">
    <property type="entry name" value="GLYCOSYL_HYDROL_F3"/>
    <property type="match status" value="1"/>
</dbReference>
<dbReference type="PANTHER" id="PTHR30480:SF16">
    <property type="entry name" value="GLYCOSIDE HYDROLASE FAMILY 3 DOMAIN PROTEIN"/>
    <property type="match status" value="1"/>
</dbReference>
<evidence type="ECO:0000256" key="1">
    <source>
        <dbReference type="ARBA" id="ARBA00005336"/>
    </source>
</evidence>
<dbReference type="EC" id="3.2.1.52" evidence="6"/>
<dbReference type="OrthoDB" id="9805821at2"/>
<dbReference type="InterPro" id="IPR036962">
    <property type="entry name" value="Glyco_hydro_3_N_sf"/>
</dbReference>
<evidence type="ECO:0000256" key="2">
    <source>
        <dbReference type="ARBA" id="ARBA00022801"/>
    </source>
</evidence>
<evidence type="ECO:0000256" key="3">
    <source>
        <dbReference type="ARBA" id="ARBA00023295"/>
    </source>
</evidence>
<comment type="caution">
    <text evidence="6">The sequence shown here is derived from an EMBL/GenBank/DDBJ whole genome shotgun (WGS) entry which is preliminary data.</text>
</comment>
<protein>
    <submittedName>
        <fullName evidence="6">Beta-N-acetylhexosaminidase</fullName>
        <ecNumber evidence="6">3.2.1.52</ecNumber>
    </submittedName>
</protein>
<feature type="domain" description="Glycoside hydrolase family 3 N-terminal" evidence="5">
    <location>
        <begin position="68"/>
        <end position="391"/>
    </location>
</feature>
<keyword evidence="2 6" id="KW-0378">Hydrolase</keyword>
<gene>
    <name evidence="6" type="ORF">DQG23_31720</name>
</gene>
<evidence type="ECO:0000313" key="7">
    <source>
        <dbReference type="Proteomes" id="UP000250369"/>
    </source>
</evidence>
<dbReference type="AlphaFoldDB" id="A0A329M5S2"/>
<sequence length="425" mass="45003">MAYSFIGTTVMAIVLSGCTWGGSGNNGASAGPSGGNSGNPQTTITPSASPTPTPEADPIKRQMQQMSLDDKIGQLVLVGLEGKAAGKEALEMIAKFRVGGFILFKDNIASAEQTQKLLNALKAANADAKAAAPLWLSVDQEGGRVNRLPESFAAFPTNRAIGTIGQPAYAADIGKRLGEAVSAIGFNMNYAPVLDVDSNPKNPVIGDRSFGPGTDTVSKLGIAEMQGIRSTGVVPVVKHFPGHGDTAVDSHRALPVVNKSLDELKKLELVPFQRAIAEKADAVMVAHILLPKLDETYPASLSKAVITDLLRGELGFDGVVITDDMTMGAVLQNYSIGEAAVHAVQAGTDIVLVAHDYDKETAVLGALKKSVEEGKLSMSRINESVYRILKLKQAFKLADTPVERIDVEGINRNIRETLQKHTPKK</sequence>
<evidence type="ECO:0000259" key="5">
    <source>
        <dbReference type="Pfam" id="PF00933"/>
    </source>
</evidence>
<dbReference type="InterPro" id="IPR001764">
    <property type="entry name" value="Glyco_hydro_3_N"/>
</dbReference>
<keyword evidence="7" id="KW-1185">Reference proteome</keyword>
<reference evidence="6 7" key="1">
    <citation type="journal article" date="2009" name="Int. J. Syst. Evol. Microbiol.">
        <title>Paenibacillus contaminans sp. nov., isolated from a contaminated laboratory plate.</title>
        <authorList>
            <person name="Chou J.H."/>
            <person name="Lee J.H."/>
            <person name="Lin M.C."/>
            <person name="Chang P.S."/>
            <person name="Arun A.B."/>
            <person name="Young C.C."/>
            <person name="Chen W.M."/>
        </authorList>
    </citation>
    <scope>NUCLEOTIDE SEQUENCE [LARGE SCALE GENOMIC DNA]</scope>
    <source>
        <strain evidence="6 7">CKOBP-6</strain>
    </source>
</reference>
<name>A0A329M5S2_9BACL</name>
<proteinExistence type="inferred from homology"/>
<organism evidence="6 7">
    <name type="scientific">Paenibacillus contaminans</name>
    <dbReference type="NCBI Taxonomy" id="450362"/>
    <lineage>
        <taxon>Bacteria</taxon>
        <taxon>Bacillati</taxon>
        <taxon>Bacillota</taxon>
        <taxon>Bacilli</taxon>
        <taxon>Bacillales</taxon>
        <taxon>Paenibacillaceae</taxon>
        <taxon>Paenibacillus</taxon>
    </lineage>
</organism>
<dbReference type="NCBIfam" id="NF003740">
    <property type="entry name" value="PRK05337.1"/>
    <property type="match status" value="1"/>
</dbReference>
<dbReference type="InterPro" id="IPR019800">
    <property type="entry name" value="Glyco_hydro_3_AS"/>
</dbReference>
<dbReference type="InterPro" id="IPR050226">
    <property type="entry name" value="NagZ_Beta-hexosaminidase"/>
</dbReference>
<evidence type="ECO:0000256" key="4">
    <source>
        <dbReference type="SAM" id="MobiDB-lite"/>
    </source>
</evidence>
<dbReference type="PANTHER" id="PTHR30480">
    <property type="entry name" value="BETA-HEXOSAMINIDASE-RELATED"/>
    <property type="match status" value="1"/>
</dbReference>
<dbReference type="InterPro" id="IPR017853">
    <property type="entry name" value="GH"/>
</dbReference>
<feature type="region of interest" description="Disordered" evidence="4">
    <location>
        <begin position="28"/>
        <end position="57"/>
    </location>
</feature>
<accession>A0A329M5S2</accession>
<comment type="similarity">
    <text evidence="1">Belongs to the glycosyl hydrolase 3 family.</text>
</comment>
<dbReference type="EMBL" id="QMFB01000026">
    <property type="protein sequence ID" value="RAV14476.1"/>
    <property type="molecule type" value="Genomic_DNA"/>
</dbReference>
<dbReference type="Gene3D" id="3.20.20.300">
    <property type="entry name" value="Glycoside hydrolase, family 3, N-terminal domain"/>
    <property type="match status" value="1"/>
</dbReference>
<dbReference type="GO" id="GO:0005975">
    <property type="term" value="P:carbohydrate metabolic process"/>
    <property type="evidence" value="ECO:0007669"/>
    <property type="project" value="InterPro"/>
</dbReference>